<dbReference type="Gene3D" id="3.20.20.140">
    <property type="entry name" value="Metal-dependent hydrolases"/>
    <property type="match status" value="1"/>
</dbReference>
<dbReference type="InterPro" id="IPR051781">
    <property type="entry name" value="Metallo-dep_Hydrolase"/>
</dbReference>
<comment type="caution">
    <text evidence="3">The sequence shown here is derived from an EMBL/GenBank/DDBJ whole genome shotgun (WGS) entry which is preliminary data.</text>
</comment>
<dbReference type="EMBL" id="JBDPZN010000002">
    <property type="protein sequence ID" value="MEO3682235.1"/>
    <property type="molecule type" value="Genomic_DNA"/>
</dbReference>
<feature type="chain" id="PRO_5045925946" evidence="1">
    <location>
        <begin position="32"/>
        <end position="433"/>
    </location>
</feature>
<dbReference type="SUPFAM" id="SSF51338">
    <property type="entry name" value="Composite domain of metallo-dependent hydrolases"/>
    <property type="match status" value="1"/>
</dbReference>
<sequence length="433" mass="46004">MAIPLKRNKISAIQLTLSLSLCSTFITPAFAQDTLILADAYIDVAKGKSVDNAAIIISNNHIVKVTTAANITNKADYSLIDLKGKTLVPGVMDMHVHLSGDAEDNFLESMNYSVPRQTVKAVKNAQKTLLAGFTTVRDLGASGYSVIATRDGIDAGDIPGPRIWAVGHAIGITGGHCDDNFPAPEAHAKAQGVADGPLEVRTKVRENIKYGANAIKVCATGGVFSKGTQVGAQQMTYEELKSAADEAHMRGLVIAAHAHGTSGIKDAIRAGIDSIEHCSFMDDEAIKMAIKAGTYLSCDIYNTEYTLAYGAANGVPEANINKEKQVSQAQRDSFRKAVKAGAKMVFGSDAAIYPHGDNGKQFSRMVTFGMTPVQALQAATINSAALIKQDNLGQIKAGFLADIIAVDGNPLDNISLMENVTFVMKNGVVYKKR</sequence>
<dbReference type="SUPFAM" id="SSF51556">
    <property type="entry name" value="Metallo-dependent hydrolases"/>
    <property type="match status" value="1"/>
</dbReference>
<reference evidence="3 4" key="1">
    <citation type="submission" date="2024-05" db="EMBL/GenBank/DDBJ databases">
        <title>Genome sequencing of Marine Estuary Bacteria, Shewanella vesiculosa and S. baltica, and Pseudomonas syringae.</title>
        <authorList>
            <person name="Gurung A."/>
            <person name="Maclea K.S."/>
        </authorList>
    </citation>
    <scope>NUCLEOTIDE SEQUENCE [LARGE SCALE GENOMIC DNA]</scope>
    <source>
        <strain evidence="3 4">1A</strain>
    </source>
</reference>
<feature type="domain" description="Amidohydrolase-related" evidence="2">
    <location>
        <begin position="86"/>
        <end position="428"/>
    </location>
</feature>
<organism evidence="3 4">
    <name type="scientific">Shewanella vesiculosa</name>
    <dbReference type="NCBI Taxonomy" id="518738"/>
    <lineage>
        <taxon>Bacteria</taxon>
        <taxon>Pseudomonadati</taxon>
        <taxon>Pseudomonadota</taxon>
        <taxon>Gammaproteobacteria</taxon>
        <taxon>Alteromonadales</taxon>
        <taxon>Shewanellaceae</taxon>
        <taxon>Shewanella</taxon>
    </lineage>
</organism>
<accession>A0ABV0FN45</accession>
<dbReference type="PANTHER" id="PTHR43135">
    <property type="entry name" value="ALPHA-D-RIBOSE 1-METHYLPHOSPHONATE 5-TRIPHOSPHATE DIPHOSPHATASE"/>
    <property type="match status" value="1"/>
</dbReference>
<evidence type="ECO:0000313" key="3">
    <source>
        <dbReference type="EMBL" id="MEO3682235.1"/>
    </source>
</evidence>
<dbReference type="CDD" id="cd01299">
    <property type="entry name" value="Met_dep_hydrolase_A"/>
    <property type="match status" value="1"/>
</dbReference>
<dbReference type="Gene3D" id="2.30.40.10">
    <property type="entry name" value="Urease, subunit C, domain 1"/>
    <property type="match status" value="1"/>
</dbReference>
<proteinExistence type="predicted"/>
<protein>
    <submittedName>
        <fullName evidence="3">Amidohydrolase family protein</fullName>
    </submittedName>
</protein>
<dbReference type="InterPro" id="IPR032466">
    <property type="entry name" value="Metal_Hydrolase"/>
</dbReference>
<dbReference type="InterPro" id="IPR011059">
    <property type="entry name" value="Metal-dep_hydrolase_composite"/>
</dbReference>
<dbReference type="Proteomes" id="UP001477278">
    <property type="component" value="Unassembled WGS sequence"/>
</dbReference>
<keyword evidence="4" id="KW-1185">Reference proteome</keyword>
<dbReference type="Pfam" id="PF01979">
    <property type="entry name" value="Amidohydro_1"/>
    <property type="match status" value="1"/>
</dbReference>
<evidence type="ECO:0000259" key="2">
    <source>
        <dbReference type="Pfam" id="PF01979"/>
    </source>
</evidence>
<evidence type="ECO:0000256" key="1">
    <source>
        <dbReference type="SAM" id="SignalP"/>
    </source>
</evidence>
<dbReference type="InterPro" id="IPR006680">
    <property type="entry name" value="Amidohydro-rel"/>
</dbReference>
<evidence type="ECO:0000313" key="4">
    <source>
        <dbReference type="Proteomes" id="UP001477278"/>
    </source>
</evidence>
<dbReference type="PANTHER" id="PTHR43135:SF3">
    <property type="entry name" value="ALPHA-D-RIBOSE 1-METHYLPHOSPHONATE 5-TRIPHOSPHATE DIPHOSPHATASE"/>
    <property type="match status" value="1"/>
</dbReference>
<dbReference type="InterPro" id="IPR057744">
    <property type="entry name" value="OTAase-like"/>
</dbReference>
<feature type="signal peptide" evidence="1">
    <location>
        <begin position="1"/>
        <end position="31"/>
    </location>
</feature>
<name>A0ABV0FN45_9GAMM</name>
<gene>
    <name evidence="3" type="ORF">ABHN84_07985</name>
</gene>
<dbReference type="RefSeq" id="WP_347689970.1">
    <property type="nucleotide sequence ID" value="NZ_JBDPZN010000002.1"/>
</dbReference>
<keyword evidence="1" id="KW-0732">Signal</keyword>